<dbReference type="EMBL" id="CAJVSB020000119">
    <property type="protein sequence ID" value="CAH2041737.1"/>
    <property type="molecule type" value="Genomic_DNA"/>
</dbReference>
<reference evidence="6 7" key="1">
    <citation type="submission" date="2022-03" db="EMBL/GenBank/DDBJ databases">
        <authorList>
            <person name="Nunn A."/>
            <person name="Chopra R."/>
            <person name="Nunn A."/>
            <person name="Contreras Garrido A."/>
        </authorList>
    </citation>
    <scope>NUCLEOTIDE SEQUENCE [LARGE SCALE GENOMIC DNA]</scope>
</reference>
<dbReference type="PANTHER" id="PTHR13200">
    <property type="entry name" value="EEF1A LYSINE METHYLTRANSFERASE 1"/>
    <property type="match status" value="1"/>
</dbReference>
<keyword evidence="4" id="KW-0808">Transferase</keyword>
<feature type="region of interest" description="Disordered" evidence="5">
    <location>
        <begin position="1"/>
        <end position="23"/>
    </location>
</feature>
<dbReference type="GO" id="GO:0032259">
    <property type="term" value="P:methylation"/>
    <property type="evidence" value="ECO:0007669"/>
    <property type="project" value="UniProtKB-KW"/>
</dbReference>
<name>A0AAU9RKZ6_THLAR</name>
<dbReference type="Proteomes" id="UP000836841">
    <property type="component" value="Unassembled WGS sequence"/>
</dbReference>
<evidence type="ECO:0000256" key="2">
    <source>
        <dbReference type="ARBA" id="ARBA00022490"/>
    </source>
</evidence>
<proteinExistence type="predicted"/>
<organism evidence="6 7">
    <name type="scientific">Thlaspi arvense</name>
    <name type="common">Field penny-cress</name>
    <dbReference type="NCBI Taxonomy" id="13288"/>
    <lineage>
        <taxon>Eukaryota</taxon>
        <taxon>Viridiplantae</taxon>
        <taxon>Streptophyta</taxon>
        <taxon>Embryophyta</taxon>
        <taxon>Tracheophyta</taxon>
        <taxon>Spermatophyta</taxon>
        <taxon>Magnoliopsida</taxon>
        <taxon>eudicotyledons</taxon>
        <taxon>Gunneridae</taxon>
        <taxon>Pentapetalae</taxon>
        <taxon>rosids</taxon>
        <taxon>malvids</taxon>
        <taxon>Brassicales</taxon>
        <taxon>Brassicaceae</taxon>
        <taxon>Thlaspideae</taxon>
        <taxon>Thlaspi</taxon>
    </lineage>
</organism>
<keyword evidence="2" id="KW-0963">Cytoplasm</keyword>
<dbReference type="Pfam" id="PF10237">
    <property type="entry name" value="N6-adenineMlase"/>
    <property type="match status" value="1"/>
</dbReference>
<dbReference type="AlphaFoldDB" id="A0AAU9RKZ6"/>
<feature type="compositionally biased region" description="Basic and acidic residues" evidence="5">
    <location>
        <begin position="1"/>
        <end position="15"/>
    </location>
</feature>
<keyword evidence="3" id="KW-0489">Methyltransferase</keyword>
<dbReference type="InterPro" id="IPR041370">
    <property type="entry name" value="Mlase_EEF1AKMT1/ZCCHC4"/>
</dbReference>
<dbReference type="GO" id="GO:0016279">
    <property type="term" value="F:protein-lysine N-methyltransferase activity"/>
    <property type="evidence" value="ECO:0007669"/>
    <property type="project" value="InterPro"/>
</dbReference>
<sequence length="155" mass="17479">MEEVTDERTHTLVEQEKDEDDTPMLSAQALEALKEFLAEQNRALAPGDGGGGGAAAGGLEKEVVLLAEDWRLSQFWYDRETAEAVSEEVLYLCDSICCPSVACLACPTLYAYLKNDSPFKDIVKNYWLESEYYFQVKYFYDILHSCTNSAYKAFP</sequence>
<evidence type="ECO:0000313" key="7">
    <source>
        <dbReference type="Proteomes" id="UP000836841"/>
    </source>
</evidence>
<evidence type="ECO:0000256" key="3">
    <source>
        <dbReference type="ARBA" id="ARBA00022603"/>
    </source>
</evidence>
<dbReference type="PANTHER" id="PTHR13200:SF0">
    <property type="entry name" value="EEF1A LYSINE METHYLTRANSFERASE 1"/>
    <property type="match status" value="1"/>
</dbReference>
<keyword evidence="7" id="KW-1185">Reference proteome</keyword>
<protein>
    <submittedName>
        <fullName evidence="6">Uncharacterized protein</fullName>
    </submittedName>
</protein>
<evidence type="ECO:0000256" key="1">
    <source>
        <dbReference type="ARBA" id="ARBA00004496"/>
    </source>
</evidence>
<evidence type="ECO:0000256" key="4">
    <source>
        <dbReference type="ARBA" id="ARBA00022679"/>
    </source>
</evidence>
<evidence type="ECO:0000313" key="6">
    <source>
        <dbReference type="EMBL" id="CAH2041737.1"/>
    </source>
</evidence>
<dbReference type="InterPro" id="IPR019369">
    <property type="entry name" value="Efm5/EEF1AKMT1"/>
</dbReference>
<gene>
    <name evidence="6" type="ORF">TAV2_LOCUS4515</name>
</gene>
<comment type="caution">
    <text evidence="6">The sequence shown here is derived from an EMBL/GenBank/DDBJ whole genome shotgun (WGS) entry which is preliminary data.</text>
</comment>
<comment type="subcellular location">
    <subcellularLocation>
        <location evidence="1">Cytoplasm</location>
    </subcellularLocation>
</comment>
<dbReference type="GO" id="GO:0005737">
    <property type="term" value="C:cytoplasm"/>
    <property type="evidence" value="ECO:0007669"/>
    <property type="project" value="UniProtKB-SubCell"/>
</dbReference>
<evidence type="ECO:0000256" key="5">
    <source>
        <dbReference type="SAM" id="MobiDB-lite"/>
    </source>
</evidence>
<accession>A0AAU9RKZ6</accession>